<dbReference type="GO" id="GO:0004674">
    <property type="term" value="F:protein serine/threonine kinase activity"/>
    <property type="evidence" value="ECO:0007669"/>
    <property type="project" value="UniProtKB-EC"/>
</dbReference>
<evidence type="ECO:0000256" key="2">
    <source>
        <dbReference type="ARBA" id="ARBA00022840"/>
    </source>
</evidence>
<name>A0A2S9XF92_9BACT</name>
<dbReference type="Pfam" id="PF00069">
    <property type="entry name" value="Pkinase"/>
    <property type="match status" value="1"/>
</dbReference>
<dbReference type="EMBL" id="PVNK01000239">
    <property type="protein sequence ID" value="PRP91533.1"/>
    <property type="molecule type" value="Genomic_DNA"/>
</dbReference>
<keyword evidence="5" id="KW-0808">Transferase</keyword>
<dbReference type="PROSITE" id="PS00107">
    <property type="entry name" value="PROTEIN_KINASE_ATP"/>
    <property type="match status" value="1"/>
</dbReference>
<dbReference type="CDD" id="cd14014">
    <property type="entry name" value="STKc_PknB_like"/>
    <property type="match status" value="1"/>
</dbReference>
<keyword evidence="6" id="KW-1185">Reference proteome</keyword>
<evidence type="ECO:0000256" key="1">
    <source>
        <dbReference type="ARBA" id="ARBA00022741"/>
    </source>
</evidence>
<protein>
    <submittedName>
        <fullName evidence="5">Serine/threonine-protein kinase StkP</fullName>
        <ecNumber evidence="5">2.7.11.1</ecNumber>
    </submittedName>
</protein>
<dbReference type="SUPFAM" id="SSF52540">
    <property type="entry name" value="P-loop containing nucleoside triphosphate hydrolases"/>
    <property type="match status" value="1"/>
</dbReference>
<evidence type="ECO:0000313" key="5">
    <source>
        <dbReference type="EMBL" id="PRP91533.1"/>
    </source>
</evidence>
<dbReference type="InterPro" id="IPR017441">
    <property type="entry name" value="Protein_kinase_ATP_BS"/>
</dbReference>
<dbReference type="SMART" id="SM00220">
    <property type="entry name" value="S_TKc"/>
    <property type="match status" value="1"/>
</dbReference>
<proteinExistence type="predicted"/>
<dbReference type="Gene3D" id="3.30.200.20">
    <property type="entry name" value="Phosphorylase Kinase, domain 1"/>
    <property type="match status" value="1"/>
</dbReference>
<dbReference type="PANTHER" id="PTHR24348:SF71">
    <property type="entry name" value="PROTEIN KINASE DOMAIN-CONTAINING PROTEIN"/>
    <property type="match status" value="1"/>
</dbReference>
<evidence type="ECO:0000313" key="6">
    <source>
        <dbReference type="Proteomes" id="UP000237968"/>
    </source>
</evidence>
<organism evidence="5 6">
    <name type="scientific">Enhygromyxa salina</name>
    <dbReference type="NCBI Taxonomy" id="215803"/>
    <lineage>
        <taxon>Bacteria</taxon>
        <taxon>Pseudomonadati</taxon>
        <taxon>Myxococcota</taxon>
        <taxon>Polyangia</taxon>
        <taxon>Nannocystales</taxon>
        <taxon>Nannocystaceae</taxon>
        <taxon>Enhygromyxa</taxon>
    </lineage>
</organism>
<evidence type="ECO:0000259" key="4">
    <source>
        <dbReference type="PROSITE" id="PS50011"/>
    </source>
</evidence>
<dbReference type="Proteomes" id="UP000237968">
    <property type="component" value="Unassembled WGS sequence"/>
</dbReference>
<dbReference type="InterPro" id="IPR045269">
    <property type="entry name" value="Atg1-like"/>
</dbReference>
<dbReference type="GO" id="GO:0005737">
    <property type="term" value="C:cytoplasm"/>
    <property type="evidence" value="ECO:0007669"/>
    <property type="project" value="TreeGrafter"/>
</dbReference>
<keyword evidence="5" id="KW-0418">Kinase</keyword>
<dbReference type="PROSITE" id="PS00108">
    <property type="entry name" value="PROTEIN_KINASE_ST"/>
    <property type="match status" value="1"/>
</dbReference>
<dbReference type="PANTHER" id="PTHR24348">
    <property type="entry name" value="SERINE/THREONINE-PROTEIN KINASE UNC-51-RELATED"/>
    <property type="match status" value="1"/>
</dbReference>
<keyword evidence="2 3" id="KW-0067">ATP-binding</keyword>
<dbReference type="InterPro" id="IPR027417">
    <property type="entry name" value="P-loop_NTPase"/>
</dbReference>
<accession>A0A2S9XF92</accession>
<sequence length="1277" mass="138415">MQPEVSDDATVTAGSAAKTVAGEGASTYQRIDVGAVLGGYELLRRLGAGGMGEVFAARRGKHGPVLALKVLSETRATRLYRFKREFRALADVKHDNLIALDQLVVLPSGQAFFTMELVHGDPFVDYVRGDTPPGQLPNLVRLERALRQLIAGVHHLHLARCVHRDIKPSNILVTVEGRVVILDFGVVSELSEASDEGMTRDGQMMGTPAYMAPEQTGGQTAGPAADYYAIGTMLFECLTGTLPFTGSVLDILIDKRQTQAPDPASQLDARVTRDGQAERLFELCRRSLAIDPEERPGSEAFLAGLRERSEQGRSPSIRVSVSRGSEANTTFVGRKAELAALDAAFGTVSATVSPVAVHVRGNSGQGKSALIAQFLTRVRRDHEAVVLRGRCLERESVPYKGIDAVVDALSIYLRRLDELEAARLQPRHLAPLLQLFPVLSDAWPTGARILDLDPAELRRRGLAGLREVLARVGERHPLVVYVDDFQWADVDSARLVTALMRPPDPPAMLLIITFRDEVAEREVLQLLTAAEAVEGRDVREIEVGPLPAADAHELAVALLTERDPAKAERDAAELYARRAQGNPFYIGQMVLGDDAHSSTDVSLDRLVARRIVGLAQAQRRVLATVAVAGGPTPVEVVLRACGGAGAELETMPEDNAVTRPELAPADLRDGALERGPQTSPDIAALLAANLLHQQSDRDGGVRIEAAHDRIREVAVGELSPAELREAHLALGQAFEVFGGGGSEALAEHFSHGGDHAKALEYTLEAAKDAAAALAFERAAQLYRRALALVGGRDHARRRQLELALAEQLVDLGRGAEAGAMFTALASGAETPQSARDLRRRAASELVKAGYLDEGMDAITPVLRDVGLWQPRGPVTAILGTLWNRLLLGIRGYGFSSREDAEVPPRLLERIDTLLATKTGLSHHEAIFAGYQQSRAIRLALRAGEARRLIRCLVHDAAIFVAIGRKEKGDALMARARELVAGVAEPEFHRVIEYVTANHLDHSGDWLGAVAGFEQLHERLDESPNSGWIRGATTVQWMYVRKLLGRFALLRAELPERVATARDLGVRHEHISLSVLSALTLAIYGELGPARRLLAETREQWHPRQVTFQHILLATTEIEIAMLAGEPAKAVEAAERVLGNTKVRIVAAMMPSHVDVYELRARSRVRGALEGHDKARSLKLVRKDLARLRRSHKAQVAPQADTIEAALHRCEDDAAGAEAAWRRAAAGFEALAMAAHLAAVRTRLAELGDEQAGAEARAYFEAQSIDDPARLVNALAPG</sequence>
<dbReference type="SUPFAM" id="SSF56112">
    <property type="entry name" value="Protein kinase-like (PK-like)"/>
    <property type="match status" value="1"/>
</dbReference>
<dbReference type="InterPro" id="IPR011009">
    <property type="entry name" value="Kinase-like_dom_sf"/>
</dbReference>
<dbReference type="InterPro" id="IPR008271">
    <property type="entry name" value="Ser/Thr_kinase_AS"/>
</dbReference>
<dbReference type="GO" id="GO:0005524">
    <property type="term" value="F:ATP binding"/>
    <property type="evidence" value="ECO:0007669"/>
    <property type="project" value="UniProtKB-UniRule"/>
</dbReference>
<dbReference type="PROSITE" id="PS50011">
    <property type="entry name" value="PROTEIN_KINASE_DOM"/>
    <property type="match status" value="1"/>
</dbReference>
<dbReference type="Gene3D" id="1.10.510.10">
    <property type="entry name" value="Transferase(Phosphotransferase) domain 1"/>
    <property type="match status" value="1"/>
</dbReference>
<dbReference type="InterPro" id="IPR000719">
    <property type="entry name" value="Prot_kinase_dom"/>
</dbReference>
<dbReference type="AlphaFoldDB" id="A0A2S9XF92"/>
<comment type="caution">
    <text evidence="5">The sequence shown here is derived from an EMBL/GenBank/DDBJ whole genome shotgun (WGS) entry which is preliminary data.</text>
</comment>
<dbReference type="EC" id="2.7.11.1" evidence="5"/>
<reference evidence="5 6" key="1">
    <citation type="submission" date="2018-03" db="EMBL/GenBank/DDBJ databases">
        <title>Draft Genome Sequences of the Obligatory Marine Myxobacteria Enhygromyxa salina SWB005.</title>
        <authorList>
            <person name="Poehlein A."/>
            <person name="Moghaddam J.A."/>
            <person name="Harms H."/>
            <person name="Alanjari M."/>
            <person name="Koenig G.M."/>
            <person name="Daniel R."/>
            <person name="Schaeberle T.F."/>
        </authorList>
    </citation>
    <scope>NUCLEOTIDE SEQUENCE [LARGE SCALE GENOMIC DNA]</scope>
    <source>
        <strain evidence="5 6">SWB005</strain>
    </source>
</reference>
<feature type="binding site" evidence="3">
    <location>
        <position position="69"/>
    </location>
    <ligand>
        <name>ATP</name>
        <dbReference type="ChEBI" id="CHEBI:30616"/>
    </ligand>
</feature>
<evidence type="ECO:0000256" key="3">
    <source>
        <dbReference type="PROSITE-ProRule" id="PRU10141"/>
    </source>
</evidence>
<dbReference type="InterPro" id="IPR041664">
    <property type="entry name" value="AAA_16"/>
</dbReference>
<dbReference type="Pfam" id="PF13191">
    <property type="entry name" value="AAA_16"/>
    <property type="match status" value="1"/>
</dbReference>
<gene>
    <name evidence="5" type="primary">stkP_15</name>
    <name evidence="5" type="ORF">ENSA5_54410</name>
</gene>
<feature type="domain" description="Protein kinase" evidence="4">
    <location>
        <begin position="40"/>
        <end position="317"/>
    </location>
</feature>
<keyword evidence="1 3" id="KW-0547">Nucleotide-binding</keyword>